<keyword evidence="4 9" id="KW-0547">Nucleotide-binding</keyword>
<dbReference type="InterPro" id="IPR014729">
    <property type="entry name" value="Rossmann-like_a/b/a_fold"/>
</dbReference>
<dbReference type="EC" id="6.3.5.2" evidence="9"/>
<keyword evidence="5 9" id="KW-0332">GMP biosynthesis</keyword>
<evidence type="ECO:0000256" key="3">
    <source>
        <dbReference type="ARBA" id="ARBA00022598"/>
    </source>
</evidence>
<evidence type="ECO:0000259" key="11">
    <source>
        <dbReference type="PROSITE" id="PS51553"/>
    </source>
</evidence>
<dbReference type="FunFam" id="3.30.300.10:FF:000002">
    <property type="entry name" value="GMP synthase [glutamine-hydrolyzing]"/>
    <property type="match status" value="1"/>
</dbReference>
<gene>
    <name evidence="9" type="primary">guaA</name>
    <name evidence="12" type="ORF">D0433_00205</name>
</gene>
<dbReference type="FunFam" id="3.40.50.880:FF:000001">
    <property type="entry name" value="GMP synthase [glutamine-hydrolyzing]"/>
    <property type="match status" value="1"/>
</dbReference>
<comment type="subunit">
    <text evidence="9">Homodimer.</text>
</comment>
<protein>
    <recommendedName>
        <fullName evidence="9">GMP synthase [glutamine-hydrolyzing]</fullName>
        <ecNumber evidence="9">6.3.5.2</ecNumber>
    </recommendedName>
    <alternativeName>
        <fullName evidence="9">GMP synthetase</fullName>
    </alternativeName>
    <alternativeName>
        <fullName evidence="9">Glutamine amidotransferase</fullName>
    </alternativeName>
</protein>
<evidence type="ECO:0000256" key="5">
    <source>
        <dbReference type="ARBA" id="ARBA00022749"/>
    </source>
</evidence>
<keyword evidence="8 9" id="KW-0315">Glutamine amidotransferase</keyword>
<dbReference type="PRINTS" id="PR00096">
    <property type="entry name" value="GATASE"/>
</dbReference>
<dbReference type="InterPro" id="IPR029062">
    <property type="entry name" value="Class_I_gatase-like"/>
</dbReference>
<feature type="active site" description="Nucleophile" evidence="9">
    <location>
        <position position="80"/>
    </location>
</feature>
<dbReference type="NCBIfam" id="TIGR00888">
    <property type="entry name" value="guaA_Nterm"/>
    <property type="match status" value="1"/>
</dbReference>
<feature type="binding site" evidence="10">
    <location>
        <begin position="225"/>
        <end position="231"/>
    </location>
    <ligand>
        <name>ATP</name>
        <dbReference type="ChEBI" id="CHEBI:30616"/>
    </ligand>
</feature>
<dbReference type="GO" id="GO:0005524">
    <property type="term" value="F:ATP binding"/>
    <property type="evidence" value="ECO:0007669"/>
    <property type="project" value="UniProtKB-UniRule"/>
</dbReference>
<dbReference type="InterPro" id="IPR001674">
    <property type="entry name" value="GMP_synth_C"/>
</dbReference>
<proteinExistence type="inferred from homology"/>
<feature type="active site" evidence="9">
    <location>
        <position position="171"/>
    </location>
</feature>
<dbReference type="InterPro" id="IPR022310">
    <property type="entry name" value="NAD/GMP_synthase"/>
</dbReference>
<evidence type="ECO:0000256" key="7">
    <source>
        <dbReference type="ARBA" id="ARBA00022840"/>
    </source>
</evidence>
<dbReference type="GO" id="GO:0005829">
    <property type="term" value="C:cytosol"/>
    <property type="evidence" value="ECO:0007669"/>
    <property type="project" value="TreeGrafter"/>
</dbReference>
<dbReference type="PROSITE" id="PS51273">
    <property type="entry name" value="GATASE_TYPE_1"/>
    <property type="match status" value="1"/>
</dbReference>
<dbReference type="SUPFAM" id="SSF52402">
    <property type="entry name" value="Adenine nucleotide alpha hydrolases-like"/>
    <property type="match status" value="1"/>
</dbReference>
<evidence type="ECO:0000313" key="13">
    <source>
        <dbReference type="Proteomes" id="UP000266389"/>
    </source>
</evidence>
<name>A0A395M3V0_9BACT</name>
<dbReference type="Gene3D" id="3.40.50.620">
    <property type="entry name" value="HUPs"/>
    <property type="match status" value="1"/>
</dbReference>
<evidence type="ECO:0000313" key="12">
    <source>
        <dbReference type="EMBL" id="RFM25489.1"/>
    </source>
</evidence>
<dbReference type="CDD" id="cd01997">
    <property type="entry name" value="GMP_synthase_C"/>
    <property type="match status" value="1"/>
</dbReference>
<dbReference type="PANTHER" id="PTHR11922">
    <property type="entry name" value="GMP SYNTHASE-RELATED"/>
    <property type="match status" value="1"/>
</dbReference>
<dbReference type="UniPathway" id="UPA00189">
    <property type="reaction ID" value="UER00296"/>
</dbReference>
<dbReference type="PANTHER" id="PTHR11922:SF2">
    <property type="entry name" value="GMP SYNTHASE [GLUTAMINE-HYDROLYZING]"/>
    <property type="match status" value="1"/>
</dbReference>
<dbReference type="PROSITE" id="PS51553">
    <property type="entry name" value="GMPS_ATP_PPASE"/>
    <property type="match status" value="1"/>
</dbReference>
<sequence>MNTVVILDFGSQYTQLIARRVRELGVYSEILPYNAPLEKILALQPKALIFSGGPASVYAKSAPMPDARLYTLNLPILGICYGLQVIAKHFGGKVELAKAREYGRANLIIKQNGKANLLFKHVPNSTVWMSHADKVTVLPAGFEVIAESDNSELCAVAYCNDGKQIFGLQFHPEVHHTVYGKQILANFLFEIAHLSPDWSPQNFIESQIEKIRQTVGKERVICALSGGVDSTVAATLVSRAIGKRLKCVFVDNGLLRKNEAKEVKAALSSLGLNLKVVHAAHLFLSRLERVIDPEKKRKIIGKTFIEVFEANISREKFLVQGTLYPDVIESVNVRGPSQTIKTHHNVGGLPKNMKLKLLEPLRELFKDEVREVGKLLGVPDSILQRHPFPGPGLAVRVIGAVSQERCDILREADSIFIEELKAAGLYDKVWQAFAVLLPIQTVGVMGDNRTYENVVALRAVNSTDGMTADWSYLPHDFLAKVSNRIINEVRGVNRVVYDVSSKPPATIEWE</sequence>
<dbReference type="Gene3D" id="3.30.300.10">
    <property type="match status" value="1"/>
</dbReference>
<keyword evidence="3 9" id="KW-0436">Ligase</keyword>
<dbReference type="Pfam" id="PF02540">
    <property type="entry name" value="NAD_synthase"/>
    <property type="match status" value="1"/>
</dbReference>
<keyword evidence="7 9" id="KW-0067">ATP-binding</keyword>
<evidence type="ECO:0000256" key="4">
    <source>
        <dbReference type="ARBA" id="ARBA00022741"/>
    </source>
</evidence>
<dbReference type="NCBIfam" id="NF000848">
    <property type="entry name" value="PRK00074.1"/>
    <property type="match status" value="1"/>
</dbReference>
<dbReference type="PRINTS" id="PR00097">
    <property type="entry name" value="ANTSNTHASEII"/>
</dbReference>
<evidence type="ECO:0000256" key="8">
    <source>
        <dbReference type="ARBA" id="ARBA00022962"/>
    </source>
</evidence>
<comment type="caution">
    <text evidence="12">The sequence shown here is derived from an EMBL/GenBank/DDBJ whole genome shotgun (WGS) entry which is preliminary data.</text>
</comment>
<evidence type="ECO:0000256" key="10">
    <source>
        <dbReference type="PROSITE-ProRule" id="PRU00886"/>
    </source>
</evidence>
<dbReference type="InterPro" id="IPR025777">
    <property type="entry name" value="GMPS_ATP_PPase_dom"/>
</dbReference>
<organism evidence="12 13">
    <name type="scientific">Candidatus Thermochlorobacter aerophilus</name>
    <dbReference type="NCBI Taxonomy" id="1868324"/>
    <lineage>
        <taxon>Bacteria</taxon>
        <taxon>Pseudomonadati</taxon>
        <taxon>Chlorobiota</taxon>
        <taxon>Chlorobiia</taxon>
        <taxon>Chlorobiales</taxon>
        <taxon>Candidatus Thermochlorobacteriaceae</taxon>
        <taxon>Candidatus Thermochlorobacter</taxon>
    </lineage>
</organism>
<evidence type="ECO:0000256" key="9">
    <source>
        <dbReference type="HAMAP-Rule" id="MF_00344"/>
    </source>
</evidence>
<comment type="function">
    <text evidence="1 9">Catalyzes the synthesis of GMP from XMP.</text>
</comment>
<dbReference type="Gene3D" id="3.40.50.880">
    <property type="match status" value="1"/>
</dbReference>
<comment type="pathway">
    <text evidence="2 9">Purine metabolism; GMP biosynthesis; GMP from XMP (L-Gln route): step 1/1.</text>
</comment>
<dbReference type="CDD" id="cd01742">
    <property type="entry name" value="GATase1_GMP_Synthase"/>
    <property type="match status" value="1"/>
</dbReference>
<dbReference type="SUPFAM" id="SSF52317">
    <property type="entry name" value="Class I glutamine amidotransferase-like"/>
    <property type="match status" value="1"/>
</dbReference>
<dbReference type="InterPro" id="IPR004739">
    <property type="entry name" value="GMP_synth_GATase"/>
</dbReference>
<dbReference type="InterPro" id="IPR022955">
    <property type="entry name" value="GMP_synthase"/>
</dbReference>
<evidence type="ECO:0000256" key="6">
    <source>
        <dbReference type="ARBA" id="ARBA00022755"/>
    </source>
</evidence>
<dbReference type="InterPro" id="IPR017926">
    <property type="entry name" value="GATASE"/>
</dbReference>
<dbReference type="NCBIfam" id="TIGR00884">
    <property type="entry name" value="guaA_Cterm"/>
    <property type="match status" value="1"/>
</dbReference>
<dbReference type="Pfam" id="PF00117">
    <property type="entry name" value="GATase"/>
    <property type="match status" value="1"/>
</dbReference>
<dbReference type="GO" id="GO:0003921">
    <property type="term" value="F:GMP synthase activity"/>
    <property type="evidence" value="ECO:0007669"/>
    <property type="project" value="InterPro"/>
</dbReference>
<feature type="domain" description="GMPS ATP-PPase" evidence="11">
    <location>
        <begin position="198"/>
        <end position="385"/>
    </location>
</feature>
<evidence type="ECO:0000256" key="2">
    <source>
        <dbReference type="ARBA" id="ARBA00005153"/>
    </source>
</evidence>
<dbReference type="SUPFAM" id="SSF54810">
    <property type="entry name" value="GMP synthetase C-terminal dimerisation domain"/>
    <property type="match status" value="1"/>
</dbReference>
<dbReference type="AlphaFoldDB" id="A0A395M3V0"/>
<dbReference type="HAMAP" id="MF_00344">
    <property type="entry name" value="GMP_synthase"/>
    <property type="match status" value="1"/>
</dbReference>
<dbReference type="EMBL" id="PHFL01000001">
    <property type="protein sequence ID" value="RFM25489.1"/>
    <property type="molecule type" value="Genomic_DNA"/>
</dbReference>
<comment type="catalytic activity">
    <reaction evidence="9">
        <text>XMP + L-glutamine + ATP + H2O = GMP + L-glutamate + AMP + diphosphate + 2 H(+)</text>
        <dbReference type="Rhea" id="RHEA:11680"/>
        <dbReference type="ChEBI" id="CHEBI:15377"/>
        <dbReference type="ChEBI" id="CHEBI:15378"/>
        <dbReference type="ChEBI" id="CHEBI:29985"/>
        <dbReference type="ChEBI" id="CHEBI:30616"/>
        <dbReference type="ChEBI" id="CHEBI:33019"/>
        <dbReference type="ChEBI" id="CHEBI:57464"/>
        <dbReference type="ChEBI" id="CHEBI:58115"/>
        <dbReference type="ChEBI" id="CHEBI:58359"/>
        <dbReference type="ChEBI" id="CHEBI:456215"/>
        <dbReference type="EC" id="6.3.5.2"/>
    </reaction>
</comment>
<keyword evidence="6 9" id="KW-0658">Purine biosynthesis</keyword>
<dbReference type="Proteomes" id="UP000266389">
    <property type="component" value="Unassembled WGS sequence"/>
</dbReference>
<accession>A0A395M3V0</accession>
<feature type="active site" evidence="9">
    <location>
        <position position="173"/>
    </location>
</feature>
<dbReference type="FunFam" id="3.40.50.620:FF:000001">
    <property type="entry name" value="GMP synthase [glutamine-hydrolyzing]"/>
    <property type="match status" value="1"/>
</dbReference>
<reference evidence="12 13" key="1">
    <citation type="journal article" date="2011" name="ISME J.">
        <title>Community ecology of hot spring cyanobacterial mats: predominant populations and their functional potential.</title>
        <authorList>
            <person name="Klatt C.G."/>
            <person name="Wood J.M."/>
            <person name="Rusch D.B."/>
            <person name="Bateson M.M."/>
            <person name="Hamamura N."/>
            <person name="Heidelberg J.F."/>
            <person name="Grossman A.R."/>
            <person name="Bhaya D."/>
            <person name="Cohan F.M."/>
            <person name="Kuhl M."/>
            <person name="Bryant D.A."/>
            <person name="Ward D.M."/>
        </authorList>
    </citation>
    <scope>NUCLEOTIDE SEQUENCE [LARGE SCALE GENOMIC DNA]</scope>
    <source>
        <strain evidence="12">OS</strain>
    </source>
</reference>
<evidence type="ECO:0000256" key="1">
    <source>
        <dbReference type="ARBA" id="ARBA00002332"/>
    </source>
</evidence>
<dbReference type="Pfam" id="PF00958">
    <property type="entry name" value="GMP_synt_C"/>
    <property type="match status" value="1"/>
</dbReference>